<dbReference type="Proteomes" id="UP001277561">
    <property type="component" value="Unassembled WGS sequence"/>
</dbReference>
<organism evidence="1 2">
    <name type="scientific">Agrobacterium rosae</name>
    <dbReference type="NCBI Taxonomy" id="1972867"/>
    <lineage>
        <taxon>Bacteria</taxon>
        <taxon>Pseudomonadati</taxon>
        <taxon>Pseudomonadota</taxon>
        <taxon>Alphaproteobacteria</taxon>
        <taxon>Hyphomicrobiales</taxon>
        <taxon>Rhizobiaceae</taxon>
        <taxon>Rhizobium/Agrobacterium group</taxon>
        <taxon>Agrobacterium</taxon>
    </lineage>
</organism>
<protein>
    <recommendedName>
        <fullName evidence="3">DUF3617 family protein</fullName>
    </recommendedName>
</protein>
<comment type="caution">
    <text evidence="1">The sequence shown here is derived from an EMBL/GenBank/DDBJ whole genome shotgun (WGS) entry which is preliminary data.</text>
</comment>
<dbReference type="RefSeq" id="WP_103657123.1">
    <property type="nucleotide sequence ID" value="NZ_JABAIN010000003.1"/>
</dbReference>
<accession>A0ABU4VRX3</accession>
<keyword evidence="2" id="KW-1185">Reference proteome</keyword>
<dbReference type="EMBL" id="JAVRAD010000001">
    <property type="protein sequence ID" value="MDX8328234.1"/>
    <property type="molecule type" value="Genomic_DNA"/>
</dbReference>
<proteinExistence type="predicted"/>
<gene>
    <name evidence="1" type="ORF">RMS29_03275</name>
</gene>
<evidence type="ECO:0000313" key="2">
    <source>
        <dbReference type="Proteomes" id="UP001277561"/>
    </source>
</evidence>
<evidence type="ECO:0000313" key="1">
    <source>
        <dbReference type="EMBL" id="MDX8328234.1"/>
    </source>
</evidence>
<name>A0ABU4VRX3_9HYPH</name>
<sequence length="214" mass="24174">MFFFADFDYRQCRNEKAVCPRRVILWLTFCKKASETSVLFNGYAASSIGALDEFTTTKEMKLNRLLRRAAHLLILMLLPCGMAVASDLPSRKAGLWIITSKDNPFANWSACIDDRLDNFINSDVWSDFEQECEGVSINKTMKGQKLTAMCKHGSPNEVALIVEFSGDFQSRYQFRSTTKNAERMDEEGQTFTVDGNYAGECPADLPPGKKTMTR</sequence>
<evidence type="ECO:0008006" key="3">
    <source>
        <dbReference type="Google" id="ProtNLM"/>
    </source>
</evidence>
<reference evidence="1" key="1">
    <citation type="journal article" date="2023" name="Phytobiomes J">
        <title>Deciphering the key players within the bacterial microbiota associated with aerial crown gall tumors on rhododendron: Insights into the gallobiome.</title>
        <authorList>
            <person name="Kuzmanovic N."/>
            <person name="Nesme J."/>
            <person name="Wolf J."/>
            <person name="Neumann-Schaal M."/>
            <person name="Petersen J."/>
            <person name="Fernandez-Gnecco G."/>
            <person name="Sproeer C."/>
            <person name="Bunk B."/>
            <person name="Overmann J."/>
            <person name="Sorensen S.J."/>
            <person name="Idczak E."/>
            <person name="Smalla K."/>
        </authorList>
    </citation>
    <scope>NUCLEOTIDE SEQUENCE [LARGE SCALE GENOMIC DNA]</scope>
    <source>
        <strain evidence="1">Rho-14.1</strain>
    </source>
</reference>
<dbReference type="GeneID" id="86878510"/>